<evidence type="ECO:0000256" key="4">
    <source>
        <dbReference type="ARBA" id="ARBA00022737"/>
    </source>
</evidence>
<evidence type="ECO:0000256" key="9">
    <source>
        <dbReference type="RuleBase" id="RU000488"/>
    </source>
</evidence>
<evidence type="ECO:0000256" key="5">
    <source>
        <dbReference type="ARBA" id="ARBA00022792"/>
    </source>
</evidence>
<evidence type="ECO:0000256" key="7">
    <source>
        <dbReference type="ARBA" id="ARBA00023136"/>
    </source>
</evidence>
<dbReference type="Proteomes" id="UP000437017">
    <property type="component" value="Unassembled WGS sequence"/>
</dbReference>
<organism evidence="10 11">
    <name type="scientific">Balaenoptera physalus</name>
    <name type="common">Fin whale</name>
    <name type="synonym">Balaena physalus</name>
    <dbReference type="NCBI Taxonomy" id="9770"/>
    <lineage>
        <taxon>Eukaryota</taxon>
        <taxon>Metazoa</taxon>
        <taxon>Chordata</taxon>
        <taxon>Craniata</taxon>
        <taxon>Vertebrata</taxon>
        <taxon>Euteleostomi</taxon>
        <taxon>Mammalia</taxon>
        <taxon>Eutheria</taxon>
        <taxon>Laurasiatheria</taxon>
        <taxon>Artiodactyla</taxon>
        <taxon>Whippomorpha</taxon>
        <taxon>Cetacea</taxon>
        <taxon>Mysticeti</taxon>
        <taxon>Balaenopteridae</taxon>
        <taxon>Balaenoptera</taxon>
    </lineage>
</organism>
<proteinExistence type="inferred from homology"/>
<keyword evidence="5" id="KW-0999">Mitochondrion inner membrane</keyword>
<dbReference type="OrthoDB" id="270584at2759"/>
<dbReference type="Pfam" id="PF00153">
    <property type="entry name" value="Mito_carr"/>
    <property type="match status" value="1"/>
</dbReference>
<keyword evidence="6" id="KW-0496">Mitochondrion</keyword>
<dbReference type="InterPro" id="IPR018108">
    <property type="entry name" value="MCP_transmembrane"/>
</dbReference>
<evidence type="ECO:0000256" key="6">
    <source>
        <dbReference type="ARBA" id="ARBA00023128"/>
    </source>
</evidence>
<gene>
    <name evidence="10" type="ORF">E2I00_007975</name>
</gene>
<feature type="repeat" description="Solcar" evidence="8">
    <location>
        <begin position="20"/>
        <end position="101"/>
    </location>
</feature>
<keyword evidence="7 8" id="KW-0472">Membrane</keyword>
<dbReference type="SUPFAM" id="SSF103506">
    <property type="entry name" value="Mitochondrial carrier"/>
    <property type="match status" value="1"/>
</dbReference>
<dbReference type="PROSITE" id="PS50920">
    <property type="entry name" value="SOLCAR"/>
    <property type="match status" value="1"/>
</dbReference>
<dbReference type="Gene3D" id="1.50.40.10">
    <property type="entry name" value="Mitochondrial carrier domain"/>
    <property type="match status" value="1"/>
</dbReference>
<dbReference type="InterPro" id="IPR002167">
    <property type="entry name" value="GDC-like"/>
</dbReference>
<keyword evidence="11" id="KW-1185">Reference proteome</keyword>
<keyword evidence="4" id="KW-0677">Repeat</keyword>
<sequence length="122" mass="13539">MRQAAGAGGPIAGRDFSWPCSFLATGVAGRCAKTGAPLDQQRFYYQLTITITNIWECLLHCVLFPKGGIPWGLYKGNGAVMIQIVPYGAIQFIAFEHYRTLITTKLGVSGLRTDEWLDRWQV</sequence>
<evidence type="ECO:0000313" key="11">
    <source>
        <dbReference type="Proteomes" id="UP000437017"/>
    </source>
</evidence>
<reference evidence="10 11" key="1">
    <citation type="journal article" date="2019" name="PLoS ONE">
        <title>Genomic analyses reveal an absence of contemporary introgressive admixture between fin whales and blue whales, despite known hybrids.</title>
        <authorList>
            <person name="Westbury M.V."/>
            <person name="Petersen B."/>
            <person name="Lorenzen E.D."/>
        </authorList>
    </citation>
    <scope>NUCLEOTIDE SEQUENCE [LARGE SCALE GENOMIC DNA]</scope>
    <source>
        <strain evidence="10">FinWhale-01</strain>
    </source>
</reference>
<comment type="caution">
    <text evidence="10">The sequence shown here is derived from an EMBL/GenBank/DDBJ whole genome shotgun (WGS) entry which is preliminary data.</text>
</comment>
<comment type="similarity">
    <text evidence="2 9">Belongs to the mitochondrial carrier (TC 2.A.29) family.</text>
</comment>
<dbReference type="AlphaFoldDB" id="A0A643BVT0"/>
<evidence type="ECO:0000256" key="2">
    <source>
        <dbReference type="ARBA" id="ARBA00006375"/>
    </source>
</evidence>
<dbReference type="EMBL" id="SGJD01004233">
    <property type="protein sequence ID" value="KAB0391778.1"/>
    <property type="molecule type" value="Genomic_DNA"/>
</dbReference>
<evidence type="ECO:0000256" key="1">
    <source>
        <dbReference type="ARBA" id="ARBA00004448"/>
    </source>
</evidence>
<evidence type="ECO:0000313" key="10">
    <source>
        <dbReference type="EMBL" id="KAB0391778.1"/>
    </source>
</evidence>
<dbReference type="InterPro" id="IPR023395">
    <property type="entry name" value="MCP_dom_sf"/>
</dbReference>
<dbReference type="PRINTS" id="PR00928">
    <property type="entry name" value="GRAVESDC"/>
</dbReference>
<dbReference type="PANTHER" id="PTHR24089">
    <property type="entry name" value="SOLUTE CARRIER FAMILY 25"/>
    <property type="match status" value="1"/>
</dbReference>
<name>A0A643BVT0_BALPH</name>
<accession>A0A643BVT0</accession>
<keyword evidence="3 8" id="KW-0812">Transmembrane</keyword>
<dbReference type="GO" id="GO:0005743">
    <property type="term" value="C:mitochondrial inner membrane"/>
    <property type="evidence" value="ECO:0007669"/>
    <property type="project" value="UniProtKB-SubCell"/>
</dbReference>
<comment type="subcellular location">
    <subcellularLocation>
        <location evidence="1">Mitochondrion inner membrane</location>
        <topology evidence="1">Multi-pass membrane protein</topology>
    </subcellularLocation>
</comment>
<evidence type="ECO:0000256" key="8">
    <source>
        <dbReference type="PROSITE-ProRule" id="PRU00282"/>
    </source>
</evidence>
<protein>
    <submittedName>
        <fullName evidence="10">Uncharacterized protein</fullName>
    </submittedName>
</protein>
<evidence type="ECO:0000256" key="3">
    <source>
        <dbReference type="ARBA" id="ARBA00022692"/>
    </source>
</evidence>
<keyword evidence="9" id="KW-0813">Transport</keyword>